<dbReference type="AlphaFoldDB" id="A0A9X2WFX8"/>
<dbReference type="RefSeq" id="WP_260976531.1">
    <property type="nucleotide sequence ID" value="NZ_JAOANI010000019.1"/>
</dbReference>
<dbReference type="GO" id="GO:0016020">
    <property type="term" value="C:membrane"/>
    <property type="evidence" value="ECO:0007669"/>
    <property type="project" value="TreeGrafter"/>
</dbReference>
<dbReference type="GO" id="GO:0016787">
    <property type="term" value="F:hydrolase activity"/>
    <property type="evidence" value="ECO:0007669"/>
    <property type="project" value="UniProtKB-KW"/>
</dbReference>
<dbReference type="Pfam" id="PF00561">
    <property type="entry name" value="Abhydrolase_1"/>
    <property type="match status" value="1"/>
</dbReference>
<dbReference type="InterPro" id="IPR050266">
    <property type="entry name" value="AB_hydrolase_sf"/>
</dbReference>
<gene>
    <name evidence="2" type="ORF">NYR02_11645</name>
</gene>
<name>A0A9X2WFX8_9GAMM</name>
<keyword evidence="2" id="KW-0378">Hydrolase</keyword>
<dbReference type="PANTHER" id="PTHR43798">
    <property type="entry name" value="MONOACYLGLYCEROL LIPASE"/>
    <property type="match status" value="1"/>
</dbReference>
<sequence>MKSVEWHCRFGTLQGLQWGDERLPKVLALHGWLDNSATFSRLAPRLQNVCVIAPDLPGHGHSDWLGEGGDYAIWSSIEPLYDLLAVVDAPVHVLGHSMGSAVGMLLAGAFPDKIASYVALDALGPMSTPAPQAPEQLAKSVIAPAKNTNPRTYDTPEDALTARVRQNPELSAECIWPVVERNLQAREEGVGWRTDSRLRATSRVRLTEPQIEAFMARMTMPALVLCAQQGLIPRSMFDMRMPHLPQGVLETLPGHHHFHLEETTVSALAERINRFWKDLI</sequence>
<reference evidence="2" key="1">
    <citation type="journal article" date="2022" name="Front. Microbiol.">
        <title>Genome-based taxonomic rearrangement of Oceanobacter-related bacteria including the description of Thalassolituus hydrocarbonoclasticus sp. nov. and Thalassolituus pacificus sp. nov. and emended description of the genus Thalassolituus.</title>
        <authorList>
            <person name="Dong C."/>
            <person name="Wei L."/>
            <person name="Wang J."/>
            <person name="Lai Q."/>
            <person name="Huang Z."/>
            <person name="Shao Z."/>
        </authorList>
    </citation>
    <scope>NUCLEOTIDE SEQUENCE</scope>
    <source>
        <strain evidence="2">59MF3M-4</strain>
    </source>
</reference>
<evidence type="ECO:0000259" key="1">
    <source>
        <dbReference type="Pfam" id="PF00561"/>
    </source>
</evidence>
<dbReference type="InterPro" id="IPR000073">
    <property type="entry name" value="AB_hydrolase_1"/>
</dbReference>
<reference evidence="2" key="2">
    <citation type="submission" date="2022-08" db="EMBL/GenBank/DDBJ databases">
        <authorList>
            <person name="Dong C."/>
        </authorList>
    </citation>
    <scope>NUCLEOTIDE SEQUENCE</scope>
    <source>
        <strain evidence="2">59MF3M-4</strain>
    </source>
</reference>
<comment type="caution">
    <text evidence="2">The sequence shown here is derived from an EMBL/GenBank/DDBJ whole genome shotgun (WGS) entry which is preliminary data.</text>
</comment>
<evidence type="ECO:0000313" key="3">
    <source>
        <dbReference type="Proteomes" id="UP001147830"/>
    </source>
</evidence>
<protein>
    <submittedName>
        <fullName evidence="2">Alpha/beta hydrolase</fullName>
    </submittedName>
</protein>
<proteinExistence type="predicted"/>
<organism evidence="2 3">
    <name type="scientific">Thalassolituus pacificus</name>
    <dbReference type="NCBI Taxonomy" id="2975440"/>
    <lineage>
        <taxon>Bacteria</taxon>
        <taxon>Pseudomonadati</taxon>
        <taxon>Pseudomonadota</taxon>
        <taxon>Gammaproteobacteria</taxon>
        <taxon>Oceanospirillales</taxon>
        <taxon>Oceanospirillaceae</taxon>
        <taxon>Thalassolituus</taxon>
    </lineage>
</organism>
<dbReference type="Gene3D" id="3.40.50.1820">
    <property type="entry name" value="alpha/beta hydrolase"/>
    <property type="match status" value="1"/>
</dbReference>
<evidence type="ECO:0000313" key="2">
    <source>
        <dbReference type="EMBL" id="MCT7359668.1"/>
    </source>
</evidence>
<feature type="domain" description="AB hydrolase-1" evidence="1">
    <location>
        <begin position="26"/>
        <end position="136"/>
    </location>
</feature>
<dbReference type="EMBL" id="JAOANI010000019">
    <property type="protein sequence ID" value="MCT7359668.1"/>
    <property type="molecule type" value="Genomic_DNA"/>
</dbReference>
<dbReference type="Proteomes" id="UP001147830">
    <property type="component" value="Unassembled WGS sequence"/>
</dbReference>
<dbReference type="SUPFAM" id="SSF53474">
    <property type="entry name" value="alpha/beta-Hydrolases"/>
    <property type="match status" value="1"/>
</dbReference>
<accession>A0A9X2WFX8</accession>
<dbReference type="PRINTS" id="PR00111">
    <property type="entry name" value="ABHYDROLASE"/>
</dbReference>
<dbReference type="PANTHER" id="PTHR43798:SF33">
    <property type="entry name" value="HYDROLASE, PUTATIVE (AFU_ORTHOLOGUE AFUA_2G14860)-RELATED"/>
    <property type="match status" value="1"/>
</dbReference>
<keyword evidence="3" id="KW-1185">Reference proteome</keyword>
<dbReference type="InterPro" id="IPR029058">
    <property type="entry name" value="AB_hydrolase_fold"/>
</dbReference>